<comment type="caution">
    <text evidence="2">The sequence shown here is derived from an EMBL/GenBank/DDBJ whole genome shotgun (WGS) entry which is preliminary data.</text>
</comment>
<name>A0A7X0DSH3_RHILE</name>
<gene>
    <name evidence="2" type="ORF">GGE66_002380</name>
</gene>
<proteinExistence type="predicted"/>
<evidence type="ECO:0000256" key="1">
    <source>
        <dbReference type="SAM" id="MobiDB-lite"/>
    </source>
</evidence>
<dbReference type="EMBL" id="JACIIJ010000004">
    <property type="protein sequence ID" value="MBB6221410.1"/>
    <property type="molecule type" value="Genomic_DNA"/>
</dbReference>
<dbReference type="Proteomes" id="UP000517187">
    <property type="component" value="Unassembled WGS sequence"/>
</dbReference>
<feature type="region of interest" description="Disordered" evidence="1">
    <location>
        <begin position="13"/>
        <end position="35"/>
    </location>
</feature>
<sequence length="35" mass="3849">MPKPLVDAVWMLGSRPSMTEDGVAEEANQSTDTRE</sequence>
<evidence type="ECO:0000313" key="3">
    <source>
        <dbReference type="Proteomes" id="UP000517187"/>
    </source>
</evidence>
<reference evidence="2 3" key="1">
    <citation type="submission" date="2020-08" db="EMBL/GenBank/DDBJ databases">
        <title>Genomic Encyclopedia of Type Strains, Phase IV (KMG-V): Genome sequencing to study the core and pangenomes of soil and plant-associated prokaryotes.</title>
        <authorList>
            <person name="Whitman W."/>
        </authorList>
    </citation>
    <scope>NUCLEOTIDE SEQUENCE [LARGE SCALE GENOMIC DNA]</scope>
    <source>
        <strain evidence="2 3">SEMIA 4011</strain>
    </source>
</reference>
<accession>A0A7X0DSH3</accession>
<protein>
    <submittedName>
        <fullName evidence="2">Uncharacterized protein</fullName>
    </submittedName>
</protein>
<dbReference type="AlphaFoldDB" id="A0A7X0DSH3"/>
<organism evidence="2 3">
    <name type="scientific">Rhizobium leguminosarum</name>
    <dbReference type="NCBI Taxonomy" id="384"/>
    <lineage>
        <taxon>Bacteria</taxon>
        <taxon>Pseudomonadati</taxon>
        <taxon>Pseudomonadota</taxon>
        <taxon>Alphaproteobacteria</taxon>
        <taxon>Hyphomicrobiales</taxon>
        <taxon>Rhizobiaceae</taxon>
        <taxon>Rhizobium/Agrobacterium group</taxon>
        <taxon>Rhizobium</taxon>
    </lineage>
</organism>
<evidence type="ECO:0000313" key="2">
    <source>
        <dbReference type="EMBL" id="MBB6221410.1"/>
    </source>
</evidence>